<reference evidence="2" key="1">
    <citation type="submission" date="2016-10" db="EMBL/GenBank/DDBJ databases">
        <authorList>
            <person name="Varghese N."/>
            <person name="Submissions S."/>
        </authorList>
    </citation>
    <scope>NUCLEOTIDE SEQUENCE [LARGE SCALE GENOMIC DNA]</scope>
    <source>
        <strain evidence="2">DSM 18887</strain>
    </source>
</reference>
<proteinExistence type="predicted"/>
<dbReference type="STRING" id="355243.SAMN03080615_01616"/>
<dbReference type="EMBL" id="FOGB01000004">
    <property type="protein sequence ID" value="SEQ48039.1"/>
    <property type="molecule type" value="Genomic_DNA"/>
</dbReference>
<name>A0A1H9GD82_9GAMM</name>
<organism evidence="1 2">
    <name type="scientific">Amphritea atlantica</name>
    <dbReference type="NCBI Taxonomy" id="355243"/>
    <lineage>
        <taxon>Bacteria</taxon>
        <taxon>Pseudomonadati</taxon>
        <taxon>Pseudomonadota</taxon>
        <taxon>Gammaproteobacteria</taxon>
        <taxon>Oceanospirillales</taxon>
        <taxon>Oceanospirillaceae</taxon>
        <taxon>Amphritea</taxon>
    </lineage>
</organism>
<protein>
    <submittedName>
        <fullName evidence="1">Uncharacterized protein</fullName>
    </submittedName>
</protein>
<dbReference type="Proteomes" id="UP000198749">
    <property type="component" value="Unassembled WGS sequence"/>
</dbReference>
<dbReference type="AlphaFoldDB" id="A0A1H9GD82"/>
<accession>A0A1H9GD82</accession>
<gene>
    <name evidence="1" type="ORF">SAMN03080615_01616</name>
</gene>
<keyword evidence="2" id="KW-1185">Reference proteome</keyword>
<sequence>MTDQFEIPESVINEWRQQCTCCAICHDTPCDGVMAGDICDDACSCDDEYYLDDEGDEGDNNNEY</sequence>
<evidence type="ECO:0000313" key="2">
    <source>
        <dbReference type="Proteomes" id="UP000198749"/>
    </source>
</evidence>
<evidence type="ECO:0000313" key="1">
    <source>
        <dbReference type="EMBL" id="SEQ48039.1"/>
    </source>
</evidence>